<proteinExistence type="inferred from homology"/>
<evidence type="ECO:0000256" key="7">
    <source>
        <dbReference type="ARBA" id="ARBA00047292"/>
    </source>
</evidence>
<evidence type="ECO:0000256" key="9">
    <source>
        <dbReference type="PROSITE-ProRule" id="PRU10141"/>
    </source>
</evidence>
<reference evidence="14 15" key="1">
    <citation type="journal article" date="2018" name="MBio">
        <title>Comparative Genomics Reveals the Core Gene Toolbox for the Fungus-Insect Symbiosis.</title>
        <authorList>
            <person name="Wang Y."/>
            <person name="Stata M."/>
            <person name="Wang W."/>
            <person name="Stajich J.E."/>
            <person name="White M.M."/>
            <person name="Moncalvo J.M."/>
        </authorList>
    </citation>
    <scope>NUCLEOTIDE SEQUENCE [LARGE SCALE GENOMIC DNA]</scope>
    <source>
        <strain evidence="14 15">SWE-8-4</strain>
    </source>
</reference>
<dbReference type="InterPro" id="IPR017441">
    <property type="entry name" value="Protein_kinase_ATP_BS"/>
</dbReference>
<dbReference type="PANTHER" id="PTHR24353">
    <property type="entry name" value="CYCLIC NUCLEOTIDE-DEPENDENT PROTEIN KINASE"/>
    <property type="match status" value="1"/>
</dbReference>
<name>A0A2T9YH60_9FUNG</name>
<dbReference type="SMART" id="SM00220">
    <property type="entry name" value="S_TKc"/>
    <property type="match status" value="1"/>
</dbReference>
<dbReference type="GO" id="GO:0004691">
    <property type="term" value="F:cAMP-dependent protein kinase activity"/>
    <property type="evidence" value="ECO:0007669"/>
    <property type="project" value="UniProtKB-EC"/>
</dbReference>
<keyword evidence="6 9" id="KW-0067">ATP-binding</keyword>
<dbReference type="GO" id="GO:0005952">
    <property type="term" value="C:cAMP-dependent protein kinase complex"/>
    <property type="evidence" value="ECO:0007669"/>
    <property type="project" value="TreeGrafter"/>
</dbReference>
<evidence type="ECO:0000256" key="11">
    <source>
        <dbReference type="SAM" id="MobiDB-lite"/>
    </source>
</evidence>
<dbReference type="EMBL" id="MBFR01000191">
    <property type="protein sequence ID" value="PVU91639.1"/>
    <property type="molecule type" value="Genomic_DNA"/>
</dbReference>
<evidence type="ECO:0000256" key="1">
    <source>
        <dbReference type="ARBA" id="ARBA00012444"/>
    </source>
</evidence>
<feature type="binding site" evidence="9">
    <location>
        <position position="120"/>
    </location>
    <ligand>
        <name>ATP</name>
        <dbReference type="ChEBI" id="CHEBI:30616"/>
    </ligand>
</feature>
<evidence type="ECO:0000256" key="5">
    <source>
        <dbReference type="ARBA" id="ARBA00022777"/>
    </source>
</evidence>
<keyword evidence="2 10" id="KW-0723">Serine/threonine-protein kinase</keyword>
<dbReference type="SMART" id="SM00133">
    <property type="entry name" value="S_TK_X"/>
    <property type="match status" value="1"/>
</dbReference>
<dbReference type="InterPro" id="IPR008271">
    <property type="entry name" value="Ser/Thr_kinase_AS"/>
</dbReference>
<evidence type="ECO:0000259" key="13">
    <source>
        <dbReference type="PROSITE" id="PS51285"/>
    </source>
</evidence>
<gene>
    <name evidence="14" type="ORF">BB561_004293</name>
</gene>
<dbReference type="EC" id="2.7.11.11" evidence="1"/>
<evidence type="ECO:0000256" key="2">
    <source>
        <dbReference type="ARBA" id="ARBA00022527"/>
    </source>
</evidence>
<dbReference type="Pfam" id="PF00069">
    <property type="entry name" value="Pkinase"/>
    <property type="match status" value="1"/>
</dbReference>
<dbReference type="PROSITE" id="PS51285">
    <property type="entry name" value="AGC_KINASE_CTER"/>
    <property type="match status" value="1"/>
</dbReference>
<evidence type="ECO:0000313" key="14">
    <source>
        <dbReference type="EMBL" id="PVU91639.1"/>
    </source>
</evidence>
<evidence type="ECO:0000256" key="6">
    <source>
        <dbReference type="ARBA" id="ARBA00022840"/>
    </source>
</evidence>
<dbReference type="Gene3D" id="1.10.510.10">
    <property type="entry name" value="Transferase(Phosphotransferase) domain 1"/>
    <property type="match status" value="1"/>
</dbReference>
<evidence type="ECO:0000259" key="12">
    <source>
        <dbReference type="PROSITE" id="PS50011"/>
    </source>
</evidence>
<organism evidence="14 15">
    <name type="scientific">Smittium simulii</name>
    <dbReference type="NCBI Taxonomy" id="133385"/>
    <lineage>
        <taxon>Eukaryota</taxon>
        <taxon>Fungi</taxon>
        <taxon>Fungi incertae sedis</taxon>
        <taxon>Zoopagomycota</taxon>
        <taxon>Kickxellomycotina</taxon>
        <taxon>Harpellomycetes</taxon>
        <taxon>Harpellales</taxon>
        <taxon>Legeriomycetaceae</taxon>
        <taxon>Smittium</taxon>
    </lineage>
</organism>
<dbReference type="FunFam" id="1.10.510.10:FF:000005">
    <property type="entry name" value="cAMP-dependent protein kinase catalytic subunit alpha"/>
    <property type="match status" value="1"/>
</dbReference>
<comment type="similarity">
    <text evidence="10">Belongs to the protein kinase superfamily.</text>
</comment>
<evidence type="ECO:0000256" key="8">
    <source>
        <dbReference type="ARBA" id="ARBA00047454"/>
    </source>
</evidence>
<feature type="region of interest" description="Disordered" evidence="11">
    <location>
        <begin position="21"/>
        <end position="53"/>
    </location>
</feature>
<dbReference type="InterPro" id="IPR011009">
    <property type="entry name" value="Kinase-like_dom_sf"/>
</dbReference>
<keyword evidence="3" id="KW-0808">Transferase</keyword>
<comment type="catalytic activity">
    <reaction evidence="8">
        <text>L-seryl-[protein] + ATP = O-phospho-L-seryl-[protein] + ADP + H(+)</text>
        <dbReference type="Rhea" id="RHEA:17989"/>
        <dbReference type="Rhea" id="RHEA-COMP:9863"/>
        <dbReference type="Rhea" id="RHEA-COMP:11604"/>
        <dbReference type="ChEBI" id="CHEBI:15378"/>
        <dbReference type="ChEBI" id="CHEBI:29999"/>
        <dbReference type="ChEBI" id="CHEBI:30616"/>
        <dbReference type="ChEBI" id="CHEBI:83421"/>
        <dbReference type="ChEBI" id="CHEBI:456216"/>
        <dbReference type="EC" id="2.7.11.11"/>
    </reaction>
</comment>
<dbReference type="SUPFAM" id="SSF56112">
    <property type="entry name" value="Protein kinase-like (PK-like)"/>
    <property type="match status" value="1"/>
</dbReference>
<keyword evidence="4 9" id="KW-0547">Nucleotide-binding</keyword>
<dbReference type="OrthoDB" id="63267at2759"/>
<feature type="compositionally biased region" description="Polar residues" evidence="11">
    <location>
        <begin position="37"/>
        <end position="48"/>
    </location>
</feature>
<accession>A0A2T9YH60</accession>
<dbReference type="CDD" id="cd05580">
    <property type="entry name" value="STKc_PKA_like"/>
    <property type="match status" value="1"/>
</dbReference>
<comment type="catalytic activity">
    <reaction evidence="7">
        <text>L-threonyl-[protein] + ATP = O-phospho-L-threonyl-[protein] + ADP + H(+)</text>
        <dbReference type="Rhea" id="RHEA:46608"/>
        <dbReference type="Rhea" id="RHEA-COMP:11060"/>
        <dbReference type="Rhea" id="RHEA-COMP:11605"/>
        <dbReference type="ChEBI" id="CHEBI:15378"/>
        <dbReference type="ChEBI" id="CHEBI:30013"/>
        <dbReference type="ChEBI" id="CHEBI:30616"/>
        <dbReference type="ChEBI" id="CHEBI:61977"/>
        <dbReference type="ChEBI" id="CHEBI:456216"/>
        <dbReference type="EC" id="2.7.11.11"/>
    </reaction>
</comment>
<comment type="caution">
    <text evidence="14">The sequence shown here is derived from an EMBL/GenBank/DDBJ whole genome shotgun (WGS) entry which is preliminary data.</text>
</comment>
<dbReference type="FunFam" id="3.30.200.20:FF:000005">
    <property type="entry name" value="cAMP-dependent protein kinase catalytic subunit"/>
    <property type="match status" value="1"/>
</dbReference>
<dbReference type="PANTHER" id="PTHR24353:SF37">
    <property type="entry name" value="CAMP-DEPENDENT PROTEIN KINASE CATALYTIC SUBUNIT PRKX"/>
    <property type="match status" value="1"/>
</dbReference>
<dbReference type="GO" id="GO:0005829">
    <property type="term" value="C:cytosol"/>
    <property type="evidence" value="ECO:0007669"/>
    <property type="project" value="TreeGrafter"/>
</dbReference>
<evidence type="ECO:0000313" key="15">
    <source>
        <dbReference type="Proteomes" id="UP000245383"/>
    </source>
</evidence>
<dbReference type="AlphaFoldDB" id="A0A2T9YH60"/>
<sequence>MSNPNNSTPYLNYYWDSSSRENMQSQSLERNSDNKHTASPNSNYYNKHTASPNTNYYNTNSTLRTNELEHTNNDQNTLDNFISKPSPLSKYKILNTLGTGTFGRVYLCRNKTSLQHYAIKVLKKAQIVKLKQVEHIENEKQILSFVSHSYIVKLEEAFQDTRNLYMVLEYIPGGELFSHLRRVGRFSEEIARFYAAEIVFVIAFLHSKNVVYRDLKPENLLLDQFGHIKITDFGFAKFVEERTWTLCGTPEYLAPEIIQGKGHGKAVDWWAIGILIYEMIVGYPPFFDTNPFGTYYKILFCDLEFPSFVSPSARDIISSFLSVDVSKRLGNLENNAADVVRHPWFFKIDWLKIQDRQILPPIIPKYSFDGDTSNFEFYPEVPIEQEPENGIDPYKSYFVNF</sequence>
<keyword evidence="5" id="KW-0418">Kinase</keyword>
<dbReference type="Gene3D" id="3.30.200.20">
    <property type="entry name" value="Phosphorylase Kinase, domain 1"/>
    <property type="match status" value="1"/>
</dbReference>
<evidence type="ECO:0000256" key="4">
    <source>
        <dbReference type="ARBA" id="ARBA00022741"/>
    </source>
</evidence>
<dbReference type="GO" id="GO:0005524">
    <property type="term" value="F:ATP binding"/>
    <property type="evidence" value="ECO:0007669"/>
    <property type="project" value="UniProtKB-UniRule"/>
</dbReference>
<protein>
    <recommendedName>
        <fullName evidence="1">cAMP-dependent protein kinase</fullName>
        <ecNumber evidence="1">2.7.11.11</ecNumber>
    </recommendedName>
</protein>
<evidence type="ECO:0000256" key="10">
    <source>
        <dbReference type="RuleBase" id="RU000304"/>
    </source>
</evidence>
<dbReference type="STRING" id="133385.A0A2T9YH60"/>
<dbReference type="Proteomes" id="UP000245383">
    <property type="component" value="Unassembled WGS sequence"/>
</dbReference>
<dbReference type="InterPro" id="IPR000961">
    <property type="entry name" value="AGC-kinase_C"/>
</dbReference>
<dbReference type="PROSITE" id="PS00107">
    <property type="entry name" value="PROTEIN_KINASE_ATP"/>
    <property type="match status" value="1"/>
</dbReference>
<evidence type="ECO:0000256" key="3">
    <source>
        <dbReference type="ARBA" id="ARBA00022679"/>
    </source>
</evidence>
<feature type="domain" description="AGC-kinase C-terminal" evidence="13">
    <location>
        <begin position="346"/>
        <end position="401"/>
    </location>
</feature>
<feature type="domain" description="Protein kinase" evidence="12">
    <location>
        <begin position="91"/>
        <end position="345"/>
    </location>
</feature>
<keyword evidence="15" id="KW-1185">Reference proteome</keyword>
<dbReference type="PROSITE" id="PS00108">
    <property type="entry name" value="PROTEIN_KINASE_ST"/>
    <property type="match status" value="1"/>
</dbReference>
<dbReference type="PROSITE" id="PS50011">
    <property type="entry name" value="PROTEIN_KINASE_DOM"/>
    <property type="match status" value="1"/>
</dbReference>
<dbReference type="InterPro" id="IPR000719">
    <property type="entry name" value="Prot_kinase_dom"/>
</dbReference>